<sequence>MKKKSILISSLAAVVIAAGSGLGYQQFTSAQQKPVESKKLSTKATSNTGAIQQTAEQNPEDKNKDQNQNNQDTQTEAQDQGQSESAASNDNGSDAQSASTTTTATTTAAPAQTTTQTTTRTDGFNFAGKHFDVTPFTNTTGGNTPRWTPYIFQWSALPNYYLAEAASSAGYAVRQLSYGSEAVINGQTYHVTEIRTGMKRTDSMGTVQALSNSHALGIQTCDDASGTYVSTYWFD</sequence>
<keyword evidence="4" id="KW-1185">Reference proteome</keyword>
<evidence type="ECO:0000313" key="4">
    <source>
        <dbReference type="Proteomes" id="UP001519418"/>
    </source>
</evidence>
<feature type="chain" id="PRO_5045327451" evidence="2">
    <location>
        <begin position="18"/>
        <end position="235"/>
    </location>
</feature>
<name>A0ABS5QSQ1_9LACO</name>
<feature type="region of interest" description="Disordered" evidence="1">
    <location>
        <begin position="28"/>
        <end position="121"/>
    </location>
</feature>
<keyword evidence="2" id="KW-0732">Signal</keyword>
<proteinExistence type="predicted"/>
<organism evidence="3 4">
    <name type="scientific">Fructobacillus papyriferae</name>
    <dbReference type="NCBI Taxonomy" id="2713171"/>
    <lineage>
        <taxon>Bacteria</taxon>
        <taxon>Bacillati</taxon>
        <taxon>Bacillota</taxon>
        <taxon>Bacilli</taxon>
        <taxon>Lactobacillales</taxon>
        <taxon>Lactobacillaceae</taxon>
        <taxon>Fructobacillus</taxon>
    </lineage>
</organism>
<dbReference type="Proteomes" id="UP001519418">
    <property type="component" value="Unassembled WGS sequence"/>
</dbReference>
<evidence type="ECO:0000256" key="2">
    <source>
        <dbReference type="SAM" id="SignalP"/>
    </source>
</evidence>
<evidence type="ECO:0000313" key="3">
    <source>
        <dbReference type="EMBL" id="MBS9335339.1"/>
    </source>
</evidence>
<feature type="compositionally biased region" description="Low complexity" evidence="1">
    <location>
        <begin position="66"/>
        <end position="80"/>
    </location>
</feature>
<comment type="caution">
    <text evidence="3">The sequence shown here is derived from an EMBL/GenBank/DDBJ whole genome shotgun (WGS) entry which is preliminary data.</text>
</comment>
<reference evidence="3 4" key="1">
    <citation type="submission" date="2020-02" db="EMBL/GenBank/DDBJ databases">
        <title>Fructobacillus sp. isolated from paper mulberry of Taiwan.</title>
        <authorList>
            <person name="Lin S.-T."/>
        </authorList>
    </citation>
    <scope>NUCLEOTIDE SEQUENCE [LARGE SCALE GENOMIC DNA]</scope>
    <source>
        <strain evidence="3 4">M1-10</strain>
    </source>
</reference>
<feature type="compositionally biased region" description="Polar residues" evidence="1">
    <location>
        <begin position="42"/>
        <end position="56"/>
    </location>
</feature>
<gene>
    <name evidence="3" type="ORF">G6R27_04775</name>
</gene>
<feature type="compositionally biased region" description="Low complexity" evidence="1">
    <location>
        <begin position="95"/>
        <end position="121"/>
    </location>
</feature>
<evidence type="ECO:0000256" key="1">
    <source>
        <dbReference type="SAM" id="MobiDB-lite"/>
    </source>
</evidence>
<feature type="signal peptide" evidence="2">
    <location>
        <begin position="1"/>
        <end position="17"/>
    </location>
</feature>
<dbReference type="RefSeq" id="WP_213819927.1">
    <property type="nucleotide sequence ID" value="NZ_JAAMFI010000002.1"/>
</dbReference>
<protein>
    <submittedName>
        <fullName evidence="3">Uncharacterized protein</fullName>
    </submittedName>
</protein>
<feature type="compositionally biased region" description="Polar residues" evidence="1">
    <location>
        <begin position="81"/>
        <end position="94"/>
    </location>
</feature>
<dbReference type="EMBL" id="JAAMFI010000002">
    <property type="protein sequence ID" value="MBS9335339.1"/>
    <property type="molecule type" value="Genomic_DNA"/>
</dbReference>
<accession>A0ABS5QSQ1</accession>